<evidence type="ECO:0000313" key="2">
    <source>
        <dbReference type="Proteomes" id="UP000683511"/>
    </source>
</evidence>
<name>A0A975T7V3_9NOST</name>
<sequence>MSKCELKNTFTGQLPTDRQIKSKKSRDFVDDGLQF</sequence>
<accession>A0A975T7V3</accession>
<keyword evidence="2" id="KW-1185">Reference proteome</keyword>
<dbReference type="KEGG" id="rsin:B6N60_02370"/>
<proteinExistence type="predicted"/>
<protein>
    <submittedName>
        <fullName evidence="1">Uncharacterized protein</fullName>
    </submittedName>
</protein>
<dbReference type="Proteomes" id="UP000683511">
    <property type="component" value="Chromosome"/>
</dbReference>
<reference evidence="1" key="1">
    <citation type="submission" date="2017-04" db="EMBL/GenBank/DDBJ databases">
        <title>Genome deletions in a multicellular cyanobacterial endosymbiont for morphological adaptation in marine diatoms.</title>
        <authorList>
            <person name="Wang Y."/>
            <person name="Gao H."/>
            <person name="Li R."/>
            <person name="Xu X."/>
        </authorList>
    </citation>
    <scope>NUCLEOTIDE SEQUENCE</scope>
    <source>
        <strain evidence="1">FACHB 800</strain>
    </source>
</reference>
<gene>
    <name evidence="1" type="ORF">B6N60_02370</name>
</gene>
<dbReference type="AlphaFoldDB" id="A0A975T7V3"/>
<organism evidence="1 2">
    <name type="scientific">Richelia sinica FACHB-800</name>
    <dbReference type="NCBI Taxonomy" id="1357546"/>
    <lineage>
        <taxon>Bacteria</taxon>
        <taxon>Bacillati</taxon>
        <taxon>Cyanobacteriota</taxon>
        <taxon>Cyanophyceae</taxon>
        <taxon>Nostocales</taxon>
        <taxon>Nostocaceae</taxon>
        <taxon>Richelia</taxon>
    </lineage>
</organism>
<evidence type="ECO:0000313" key="1">
    <source>
        <dbReference type="EMBL" id="QXE23680.1"/>
    </source>
</evidence>
<dbReference type="EMBL" id="CP021056">
    <property type="protein sequence ID" value="QXE23680.1"/>
    <property type="molecule type" value="Genomic_DNA"/>
</dbReference>